<feature type="non-terminal residue" evidence="3">
    <location>
        <position position="1"/>
    </location>
</feature>
<protein>
    <submittedName>
        <fullName evidence="3">Stomatin-like protein 2, mitochondrial</fullName>
    </submittedName>
</protein>
<proteinExistence type="inferred from homology"/>
<dbReference type="AlphaFoldDB" id="A0A699YCM3"/>
<reference evidence="3 4" key="1">
    <citation type="submission" date="2020-02" db="EMBL/GenBank/DDBJ databases">
        <title>Draft genome sequence of Haematococcus lacustris strain NIES-144.</title>
        <authorList>
            <person name="Morimoto D."/>
            <person name="Nakagawa S."/>
            <person name="Yoshida T."/>
            <person name="Sawayama S."/>
        </authorList>
    </citation>
    <scope>NUCLEOTIDE SEQUENCE [LARGE SCALE GENOMIC DNA]</scope>
    <source>
        <strain evidence="3 4">NIES-144</strain>
    </source>
</reference>
<dbReference type="EMBL" id="BLLF01000077">
    <property type="protein sequence ID" value="GFH07161.1"/>
    <property type="molecule type" value="Genomic_DNA"/>
</dbReference>
<gene>
    <name evidence="3" type="ORF">HaLaN_01922</name>
</gene>
<comment type="similarity">
    <text evidence="1">Belongs to the band 7/mec-2 family.</text>
</comment>
<evidence type="ECO:0000313" key="4">
    <source>
        <dbReference type="Proteomes" id="UP000485058"/>
    </source>
</evidence>
<accession>A0A699YCM3</accession>
<dbReference type="Pfam" id="PF16200">
    <property type="entry name" value="Band_7_C"/>
    <property type="match status" value="1"/>
</dbReference>
<name>A0A699YCM3_HAELA</name>
<organism evidence="3 4">
    <name type="scientific">Haematococcus lacustris</name>
    <name type="common">Green alga</name>
    <name type="synonym">Haematococcus pluvialis</name>
    <dbReference type="NCBI Taxonomy" id="44745"/>
    <lineage>
        <taxon>Eukaryota</taxon>
        <taxon>Viridiplantae</taxon>
        <taxon>Chlorophyta</taxon>
        <taxon>core chlorophytes</taxon>
        <taxon>Chlorophyceae</taxon>
        <taxon>CS clade</taxon>
        <taxon>Chlamydomonadales</taxon>
        <taxon>Haematococcaceae</taxon>
        <taxon>Haematococcus</taxon>
    </lineage>
</organism>
<comment type="caution">
    <text evidence="3">The sequence shown here is derived from an EMBL/GenBank/DDBJ whole genome shotgun (WGS) entry which is preliminary data.</text>
</comment>
<feature type="domain" description="STML2-like C-terminal extension" evidence="2">
    <location>
        <begin position="1"/>
        <end position="42"/>
    </location>
</feature>
<dbReference type="Proteomes" id="UP000485058">
    <property type="component" value="Unassembled WGS sequence"/>
</dbReference>
<evidence type="ECO:0000313" key="3">
    <source>
        <dbReference type="EMBL" id="GFH07161.1"/>
    </source>
</evidence>
<dbReference type="InterPro" id="IPR032435">
    <property type="entry name" value="STML2-like_C"/>
</dbReference>
<evidence type="ECO:0000256" key="1">
    <source>
        <dbReference type="ARBA" id="ARBA00008164"/>
    </source>
</evidence>
<sequence length="42" mass="4437">MDAASLKVAEQYVQAFREVAKQSTTLLLPANTSDPAAMVAQA</sequence>
<keyword evidence="4" id="KW-1185">Reference proteome</keyword>
<evidence type="ECO:0000259" key="2">
    <source>
        <dbReference type="Pfam" id="PF16200"/>
    </source>
</evidence>
<feature type="non-terminal residue" evidence="3">
    <location>
        <position position="42"/>
    </location>
</feature>